<dbReference type="InterPro" id="IPR011042">
    <property type="entry name" value="6-blade_b-propeller_TolB-like"/>
</dbReference>
<evidence type="ECO:0000313" key="8">
    <source>
        <dbReference type="Proteomes" id="UP001187192"/>
    </source>
</evidence>
<keyword evidence="8" id="KW-1185">Reference proteome</keyword>
<dbReference type="SUPFAM" id="SSF63829">
    <property type="entry name" value="Calcium-dependent phosphotriesterase"/>
    <property type="match status" value="1"/>
</dbReference>
<dbReference type="AlphaFoldDB" id="A0AA88DTD3"/>
<dbReference type="InterPro" id="IPR018119">
    <property type="entry name" value="Strictosidine_synth_cons-reg"/>
</dbReference>
<comment type="caution">
    <text evidence="7">The sequence shown here is derived from an EMBL/GenBank/DDBJ whole genome shotgun (WGS) entry which is preliminary data.</text>
</comment>
<dbReference type="PANTHER" id="PTHR10426">
    <property type="entry name" value="STRICTOSIDINE SYNTHASE-RELATED"/>
    <property type="match status" value="1"/>
</dbReference>
<proteinExistence type="inferred from homology"/>
<keyword evidence="5" id="KW-0325">Glycoprotein</keyword>
<evidence type="ECO:0000256" key="4">
    <source>
        <dbReference type="ARBA" id="ARBA00022729"/>
    </source>
</evidence>
<dbReference type="GO" id="GO:0012505">
    <property type="term" value="C:endomembrane system"/>
    <property type="evidence" value="ECO:0007669"/>
    <property type="project" value="TreeGrafter"/>
</dbReference>
<comment type="subcellular location">
    <subcellularLocation>
        <location evidence="1">Vacuole</location>
    </subcellularLocation>
</comment>
<accession>A0AA88DTD3</accession>
<dbReference type="PANTHER" id="PTHR10426:SF69">
    <property type="entry name" value="PROTEIN STRICTOSIDINE SYNTHASE-LIKE 10"/>
    <property type="match status" value="1"/>
</dbReference>
<evidence type="ECO:0000256" key="3">
    <source>
        <dbReference type="ARBA" id="ARBA00022554"/>
    </source>
</evidence>
<sequence>MNSKLIIFSATALLAVAVALNFFFRSPERLHLLLGPPPVPGSRDRLHAAKIVVVPAAHGPESLAFDSNGRGPYAGVADGRILRWDGDGRGWSEFAVTTSQRKECVRPFAPEMEHVCGRPLGLKFHKKTDELYIADAYLGLKVVGPDGGLATELVSEVEGRPLRFTNDLDIDDDNDVIYFTDTSTTFQRRTDLNPRSHREEQTSLPPVLGPGLGAGFGQFLVSILNGDKTGRLLKYNISSKEVTVLVEGLSFANGVALSKDRSFVLVAETSGCRIRRLWLQGPNAGKVDVFAELPGFPDNIRRNHKGEFWVALHSKKGPLSRFAVFNAWAGKTMLRLPFSFQQLHSLLIGGKAHATAIKLSEEGSVLDVLEDCDGKIMKFPSEVEEKDGKLWIGSVLTPFIGIYDLE</sequence>
<keyword evidence="4" id="KW-0732">Signal</keyword>
<dbReference type="EMBL" id="BTGU01000104">
    <property type="protein sequence ID" value="GMN60910.1"/>
    <property type="molecule type" value="Genomic_DNA"/>
</dbReference>
<dbReference type="Proteomes" id="UP001187192">
    <property type="component" value="Unassembled WGS sequence"/>
</dbReference>
<dbReference type="Pfam" id="PF03088">
    <property type="entry name" value="Str_synth"/>
    <property type="match status" value="1"/>
</dbReference>
<dbReference type="Gene3D" id="2.120.10.30">
    <property type="entry name" value="TolB, C-terminal domain"/>
    <property type="match status" value="1"/>
</dbReference>
<reference evidence="7" key="1">
    <citation type="submission" date="2023-07" db="EMBL/GenBank/DDBJ databases">
        <title>draft genome sequence of fig (Ficus carica).</title>
        <authorList>
            <person name="Takahashi T."/>
            <person name="Nishimura K."/>
        </authorList>
    </citation>
    <scope>NUCLEOTIDE SEQUENCE</scope>
</reference>
<evidence type="ECO:0000256" key="2">
    <source>
        <dbReference type="ARBA" id="ARBA00009191"/>
    </source>
</evidence>
<evidence type="ECO:0000313" key="7">
    <source>
        <dbReference type="EMBL" id="GMN60910.1"/>
    </source>
</evidence>
<evidence type="ECO:0000256" key="1">
    <source>
        <dbReference type="ARBA" id="ARBA00004116"/>
    </source>
</evidence>
<comment type="similarity">
    <text evidence="2">Belongs to the strictosidine synthase family.</text>
</comment>
<keyword evidence="3" id="KW-0926">Vacuole</keyword>
<feature type="domain" description="Strictosidine synthase conserved region" evidence="6">
    <location>
        <begin position="217"/>
        <end position="281"/>
    </location>
</feature>
<organism evidence="7 8">
    <name type="scientific">Ficus carica</name>
    <name type="common">Common fig</name>
    <dbReference type="NCBI Taxonomy" id="3494"/>
    <lineage>
        <taxon>Eukaryota</taxon>
        <taxon>Viridiplantae</taxon>
        <taxon>Streptophyta</taxon>
        <taxon>Embryophyta</taxon>
        <taxon>Tracheophyta</taxon>
        <taxon>Spermatophyta</taxon>
        <taxon>Magnoliopsida</taxon>
        <taxon>eudicotyledons</taxon>
        <taxon>Gunneridae</taxon>
        <taxon>Pentapetalae</taxon>
        <taxon>rosids</taxon>
        <taxon>fabids</taxon>
        <taxon>Rosales</taxon>
        <taxon>Moraceae</taxon>
        <taxon>Ficeae</taxon>
        <taxon>Ficus</taxon>
    </lineage>
</organism>
<protein>
    <recommendedName>
        <fullName evidence="6">Strictosidine synthase conserved region domain-containing protein</fullName>
    </recommendedName>
</protein>
<gene>
    <name evidence="7" type="ORF">TIFTF001_029998</name>
</gene>
<dbReference type="GO" id="GO:0016787">
    <property type="term" value="F:hydrolase activity"/>
    <property type="evidence" value="ECO:0007669"/>
    <property type="project" value="TreeGrafter"/>
</dbReference>
<evidence type="ECO:0000259" key="6">
    <source>
        <dbReference type="Pfam" id="PF03088"/>
    </source>
</evidence>
<dbReference type="Pfam" id="PF20067">
    <property type="entry name" value="SSL_N"/>
    <property type="match status" value="1"/>
</dbReference>
<name>A0AA88DTD3_FICCA</name>
<dbReference type="FunFam" id="2.120.10.30:FF:000032">
    <property type="entry name" value="Protein STRICTOSIDINE SYNTHASE-LIKE 13"/>
    <property type="match status" value="1"/>
</dbReference>
<evidence type="ECO:0000256" key="5">
    <source>
        <dbReference type="ARBA" id="ARBA00023180"/>
    </source>
</evidence>
<dbReference type="GO" id="GO:0005773">
    <property type="term" value="C:vacuole"/>
    <property type="evidence" value="ECO:0007669"/>
    <property type="project" value="UniProtKB-SubCell"/>
</dbReference>